<accession>A0AAP2GCS2</accession>
<reference evidence="1 2" key="1">
    <citation type="submission" date="2021-05" db="EMBL/GenBank/DDBJ databases">
        <title>A Polyphasic approach of four new species of the genus Ohtaekwangia: Ohtaekwangia histidinii sp. nov., Ohtaekwangia cretensis sp. nov., Ohtaekwangia indiensis sp. nov., Ohtaekwangia reichenbachii sp. nov. from diverse environment.</title>
        <authorList>
            <person name="Octaviana S."/>
        </authorList>
    </citation>
    <scope>NUCLEOTIDE SEQUENCE [LARGE SCALE GENOMIC DNA]</scope>
    <source>
        <strain evidence="1 2">PWU37</strain>
    </source>
</reference>
<dbReference type="InterPro" id="IPR052732">
    <property type="entry name" value="Cell-binding_unc_protein"/>
</dbReference>
<dbReference type="RefSeq" id="WP_254089689.1">
    <property type="nucleotide sequence ID" value="NZ_JAHESC010000008.1"/>
</dbReference>
<dbReference type="Proteomes" id="UP001319180">
    <property type="component" value="Unassembled WGS sequence"/>
</dbReference>
<comment type="caution">
    <text evidence="1">The sequence shown here is derived from an EMBL/GenBank/DDBJ whole genome shotgun (WGS) entry which is preliminary data.</text>
</comment>
<evidence type="ECO:0000313" key="1">
    <source>
        <dbReference type="EMBL" id="MBT1686452.1"/>
    </source>
</evidence>
<name>A0AAP2GCS2_9BACT</name>
<dbReference type="Gene3D" id="3.40.50.300">
    <property type="entry name" value="P-loop containing nucleotide triphosphate hydrolases"/>
    <property type="match status" value="1"/>
</dbReference>
<protein>
    <submittedName>
        <fullName evidence="1">AAA family ATPase</fullName>
    </submittedName>
</protein>
<dbReference type="Pfam" id="PF13671">
    <property type="entry name" value="AAA_33"/>
    <property type="match status" value="1"/>
</dbReference>
<dbReference type="PANTHER" id="PTHR43883">
    <property type="entry name" value="SLR0207 PROTEIN"/>
    <property type="match status" value="1"/>
</dbReference>
<organism evidence="1 2">
    <name type="scientific">Dawidia soli</name>
    <dbReference type="NCBI Taxonomy" id="2782352"/>
    <lineage>
        <taxon>Bacteria</taxon>
        <taxon>Pseudomonadati</taxon>
        <taxon>Bacteroidota</taxon>
        <taxon>Cytophagia</taxon>
        <taxon>Cytophagales</taxon>
        <taxon>Chryseotaleaceae</taxon>
        <taxon>Dawidia</taxon>
    </lineage>
</organism>
<dbReference type="InterPro" id="IPR027417">
    <property type="entry name" value="P-loop_NTPase"/>
</dbReference>
<keyword evidence="2" id="KW-1185">Reference proteome</keyword>
<dbReference type="EMBL" id="JAHESC010000008">
    <property type="protein sequence ID" value="MBT1686452.1"/>
    <property type="molecule type" value="Genomic_DNA"/>
</dbReference>
<evidence type="ECO:0000313" key="2">
    <source>
        <dbReference type="Proteomes" id="UP001319180"/>
    </source>
</evidence>
<gene>
    <name evidence="1" type="ORF">KK078_07800</name>
</gene>
<proteinExistence type="predicted"/>
<dbReference type="PANTHER" id="PTHR43883:SF1">
    <property type="entry name" value="GLUCONOKINASE"/>
    <property type="match status" value="1"/>
</dbReference>
<sequence>MAGLPGSGKSFFSEMLARRIGAVYLNSDQVRVEMQAGRKYSIEDKLAIYGRMVELASAAIEAGRDVVVDATFFHHTLREMFVRLATGYLVPLRVIGITADEALVRKRLSRPRRWSEADYGVYEAVRDQFEEIVMPHATLVSTDSNIESMLEQAIHYISA</sequence>
<dbReference type="AlphaFoldDB" id="A0AAP2GCS2"/>
<dbReference type="SUPFAM" id="SSF52540">
    <property type="entry name" value="P-loop containing nucleoside triphosphate hydrolases"/>
    <property type="match status" value="1"/>
</dbReference>